<dbReference type="OrthoDB" id="9772423at2"/>
<dbReference type="AlphaFoldDB" id="A0A1I4I0F6"/>
<dbReference type="Pfam" id="PF04204">
    <property type="entry name" value="HTS"/>
    <property type="match status" value="1"/>
</dbReference>
<accession>A0A1I4I0F6</accession>
<dbReference type="InterPro" id="IPR005697">
    <property type="entry name" value="HST_MetA"/>
</dbReference>
<feature type="site" description="Important for substrate specificity" evidence="5">
    <location>
        <position position="192"/>
    </location>
</feature>
<feature type="binding site" evidence="5">
    <location>
        <position position="249"/>
    </location>
    <ligand>
        <name>substrate</name>
    </ligand>
</feature>
<gene>
    <name evidence="5" type="primary">metAA</name>
    <name evidence="7" type="ORF">SAMN05192568_1005134</name>
</gene>
<feature type="site" description="Important for acyl-CoA specificity" evidence="5">
    <location>
        <position position="111"/>
    </location>
</feature>
<organism evidence="7 8">
    <name type="scientific">Methylobacterium pseudosasicola</name>
    <dbReference type="NCBI Taxonomy" id="582667"/>
    <lineage>
        <taxon>Bacteria</taxon>
        <taxon>Pseudomonadati</taxon>
        <taxon>Pseudomonadota</taxon>
        <taxon>Alphaproteobacteria</taxon>
        <taxon>Hyphomicrobiales</taxon>
        <taxon>Methylobacteriaceae</taxon>
        <taxon>Methylobacterium</taxon>
    </lineage>
</organism>
<keyword evidence="4 5" id="KW-0012">Acyltransferase</keyword>
<evidence type="ECO:0000256" key="3">
    <source>
        <dbReference type="ARBA" id="ARBA00022679"/>
    </source>
</evidence>
<dbReference type="NCBIfam" id="TIGR01001">
    <property type="entry name" value="metA"/>
    <property type="match status" value="1"/>
</dbReference>
<evidence type="ECO:0000256" key="2">
    <source>
        <dbReference type="ARBA" id="ARBA00022605"/>
    </source>
</evidence>
<dbReference type="GO" id="GO:0008899">
    <property type="term" value="F:homoserine O-succinyltransferase activity"/>
    <property type="evidence" value="ECO:0007669"/>
    <property type="project" value="UniProtKB-UniRule"/>
</dbReference>
<evidence type="ECO:0000256" key="1">
    <source>
        <dbReference type="ARBA" id="ARBA00022490"/>
    </source>
</evidence>
<feature type="active site" description="Proton acceptor" evidence="5">
    <location>
        <position position="235"/>
    </location>
</feature>
<feature type="binding site" evidence="5">
    <location>
        <position position="163"/>
    </location>
    <ligand>
        <name>substrate</name>
    </ligand>
</feature>
<feature type="active site" description="Acyl-thioester intermediate" evidence="5 6">
    <location>
        <position position="142"/>
    </location>
</feature>
<dbReference type="Proteomes" id="UP000199048">
    <property type="component" value="Unassembled WGS sequence"/>
</dbReference>
<dbReference type="Gene3D" id="3.40.50.880">
    <property type="match status" value="1"/>
</dbReference>
<dbReference type="EC" id="2.3.1.31" evidence="5"/>
<feature type="active site" evidence="5">
    <location>
        <position position="237"/>
    </location>
</feature>
<reference evidence="8" key="1">
    <citation type="submission" date="2016-10" db="EMBL/GenBank/DDBJ databases">
        <authorList>
            <person name="Varghese N."/>
            <person name="Submissions S."/>
        </authorList>
    </citation>
    <scope>NUCLEOTIDE SEQUENCE [LARGE SCALE GENOMIC DNA]</scope>
    <source>
        <strain evidence="8">BL36</strain>
    </source>
</reference>
<comment type="subcellular location">
    <subcellularLocation>
        <location evidence="5">Cytoplasm</location>
    </subcellularLocation>
</comment>
<dbReference type="PANTHER" id="PTHR20919">
    <property type="entry name" value="HOMOSERINE O-SUCCINYLTRANSFERASE"/>
    <property type="match status" value="1"/>
</dbReference>
<keyword evidence="2 5" id="KW-0028">Amino-acid biosynthesis</keyword>
<dbReference type="SUPFAM" id="SSF52317">
    <property type="entry name" value="Class I glutamine amidotransferase-like"/>
    <property type="match status" value="1"/>
</dbReference>
<sequence length="317" mass="35760">MPIKIPDDLPAARAIEAEGVVVMRETDAVRQDIRPLRIGLLNLMPNKISTETQVARLLGASPLQVELTLVRMTDHVARNTSAEHMAAFYRPWSDVREERFDGFIVTGAPVERLPFEAVRYWAELCRVFDWTRSHVHSCLTLCWAAQAAVYHFHGIPKRTLAHKAFGVFRHQNRAPASPYLRGFSDEFCVPVSRWTEVRREDIPGGSSLSVLADSDETGLCLLADPEHRSLHMFNHLEYDTATLADEYLRDAGASVPAHYFPEDDPSKTPRNSWRSHAHLLFGNWISEIYRTTPFDPARIGEAESLTPSPPPSGSPPW</sequence>
<evidence type="ECO:0000313" key="7">
    <source>
        <dbReference type="EMBL" id="SFL47196.1"/>
    </source>
</evidence>
<keyword evidence="3 5" id="KW-0808">Transferase</keyword>
<evidence type="ECO:0000256" key="4">
    <source>
        <dbReference type="ARBA" id="ARBA00023315"/>
    </source>
</evidence>
<dbReference type="UniPathway" id="UPA00051">
    <property type="reaction ID" value="UER00074"/>
</dbReference>
<dbReference type="GO" id="GO:0005737">
    <property type="term" value="C:cytoplasm"/>
    <property type="evidence" value="ECO:0007669"/>
    <property type="project" value="UniProtKB-SubCell"/>
</dbReference>
<dbReference type="RefSeq" id="WP_092038718.1">
    <property type="nucleotide sequence ID" value="NZ_FOTK01000005.1"/>
</dbReference>
<comment type="function">
    <text evidence="5">Transfers an acetyl group from acetyl-CoA to L-homoserine, forming acetyl-L-homoserine.</text>
</comment>
<dbReference type="EMBL" id="FOTK01000005">
    <property type="protein sequence ID" value="SFL47196.1"/>
    <property type="molecule type" value="Genomic_DNA"/>
</dbReference>
<proteinExistence type="inferred from homology"/>
<name>A0A1I4I0F6_9HYPH</name>
<keyword evidence="8" id="KW-1185">Reference proteome</keyword>
<dbReference type="GO" id="GO:0019281">
    <property type="term" value="P:L-methionine biosynthetic process from homoserine via O-succinyl-L-homoserine and cystathionine"/>
    <property type="evidence" value="ECO:0007669"/>
    <property type="project" value="InterPro"/>
</dbReference>
<evidence type="ECO:0000256" key="6">
    <source>
        <dbReference type="PIRSR" id="PIRSR000450-1"/>
    </source>
</evidence>
<evidence type="ECO:0000313" key="8">
    <source>
        <dbReference type="Proteomes" id="UP000199048"/>
    </source>
</evidence>
<evidence type="ECO:0000256" key="5">
    <source>
        <dbReference type="HAMAP-Rule" id="MF_00295"/>
    </source>
</evidence>
<dbReference type="CDD" id="cd03131">
    <property type="entry name" value="GATase1_HTS"/>
    <property type="match status" value="1"/>
</dbReference>
<keyword evidence="1 5" id="KW-0963">Cytoplasm</keyword>
<feature type="binding site" evidence="5">
    <location>
        <position position="192"/>
    </location>
    <ligand>
        <name>substrate</name>
    </ligand>
</feature>
<comment type="caution">
    <text evidence="5">Lacks conserved residue(s) required for the propagation of feature annotation.</text>
</comment>
<keyword evidence="5" id="KW-0486">Methionine biosynthesis</keyword>
<dbReference type="STRING" id="582667.SAMN05192568_1005134"/>
<comment type="similarity">
    <text evidence="5">Belongs to the MetA family.</text>
</comment>
<dbReference type="GO" id="GO:0004414">
    <property type="term" value="F:homoserine O-acetyltransferase activity"/>
    <property type="evidence" value="ECO:0007669"/>
    <property type="project" value="UniProtKB-EC"/>
</dbReference>
<comment type="catalytic activity">
    <reaction evidence="5">
        <text>L-homoserine + acetyl-CoA = O-acetyl-L-homoserine + CoA</text>
        <dbReference type="Rhea" id="RHEA:13701"/>
        <dbReference type="ChEBI" id="CHEBI:57287"/>
        <dbReference type="ChEBI" id="CHEBI:57288"/>
        <dbReference type="ChEBI" id="CHEBI:57476"/>
        <dbReference type="ChEBI" id="CHEBI:57716"/>
        <dbReference type="EC" id="2.3.1.31"/>
    </reaction>
</comment>
<dbReference type="PIRSF" id="PIRSF000450">
    <property type="entry name" value="H_ser_succinyltr"/>
    <property type="match status" value="1"/>
</dbReference>
<dbReference type="InterPro" id="IPR033752">
    <property type="entry name" value="MetA_family"/>
</dbReference>
<comment type="pathway">
    <text evidence="5">Amino-acid biosynthesis; L-methionine biosynthesis via de novo pathway; O-acetyl-L-homoserine from L-homoserine: step 1/1.</text>
</comment>
<dbReference type="InterPro" id="IPR029062">
    <property type="entry name" value="Class_I_gatase-like"/>
</dbReference>
<dbReference type="HAMAP" id="MF_00295">
    <property type="entry name" value="MetA_acyltransf"/>
    <property type="match status" value="1"/>
</dbReference>
<protein>
    <recommendedName>
        <fullName evidence="5">Homoserine O-acetyltransferase</fullName>
        <shortName evidence="5">HAT</shortName>
        <ecNumber evidence="5">2.3.1.31</ecNumber>
    </recommendedName>
    <alternativeName>
        <fullName evidence="5">Homoserine transacetylase</fullName>
        <shortName evidence="5">HTA</shortName>
    </alternativeName>
</protein>
<dbReference type="PANTHER" id="PTHR20919:SF0">
    <property type="entry name" value="HOMOSERINE O-SUCCINYLTRANSFERASE"/>
    <property type="match status" value="1"/>
</dbReference>